<gene>
    <name evidence="6" type="primary">LOC106160354</name>
</gene>
<dbReference type="RefSeq" id="XP_013392388.1">
    <property type="nucleotide sequence ID" value="XM_013536934.1"/>
</dbReference>
<dbReference type="Pfam" id="PF00248">
    <property type="entry name" value="Aldo_ket_red"/>
    <property type="match status" value="3"/>
</dbReference>
<dbReference type="InterPro" id="IPR005399">
    <property type="entry name" value="K_chnl_volt-dep_bsu_KCNAB-rel"/>
</dbReference>
<dbReference type="SUPFAM" id="SSF51430">
    <property type="entry name" value="NAD(P)-linked oxidoreductase"/>
    <property type="match status" value="2"/>
</dbReference>
<organism evidence="5 6">
    <name type="scientific">Lingula anatina</name>
    <name type="common">Brachiopod</name>
    <name type="synonym">Lingula unguis</name>
    <dbReference type="NCBI Taxonomy" id="7574"/>
    <lineage>
        <taxon>Eukaryota</taxon>
        <taxon>Metazoa</taxon>
        <taxon>Spiralia</taxon>
        <taxon>Lophotrochozoa</taxon>
        <taxon>Brachiopoda</taxon>
        <taxon>Linguliformea</taxon>
        <taxon>Lingulata</taxon>
        <taxon>Lingulida</taxon>
        <taxon>Linguloidea</taxon>
        <taxon>Lingulidae</taxon>
        <taxon>Lingula</taxon>
    </lineage>
</organism>
<evidence type="ECO:0000313" key="5">
    <source>
        <dbReference type="Proteomes" id="UP000085678"/>
    </source>
</evidence>
<dbReference type="KEGG" id="lak:106160354"/>
<keyword evidence="3" id="KW-0560">Oxidoreductase</keyword>
<evidence type="ECO:0000256" key="1">
    <source>
        <dbReference type="ARBA" id="ARBA00006515"/>
    </source>
</evidence>
<sequence length="379" mass="42328">MPSEVVKMSRFLESLFEYSAAKKKQLSFYRNLGKSGLKVSNVGLGTWVTFGAQITDEMAEEMVTLAYDSGINVFDTAEVYAGGKAEIVLGKILKKKGTWVTFGAQITDEMAEEMVTLAYDSGINVFDTAEVYAGGKAEIPPKIFFALAEAYRYAQGSSNSSVSGEMTHQELRFPRYMEEIVRAFTHVINQGWAMYWGTSRWNAMEIMEAHSVARQFNLIPPIAEQAEYHLFQREKVELSMPELYNKIGIGTMTWSPLACGILTGKYDDGVPIYSRAATKGYGWLKDKILCEEGRRQQSKLREVAGIADKLGCTLAQLSIAWCLKNENVQCVLLGAASVDQLYEDIQALQVIPKLTPPILADLDKVLGNRPTYKKEPRDR</sequence>
<evidence type="ECO:0000256" key="2">
    <source>
        <dbReference type="ARBA" id="ARBA00022857"/>
    </source>
</evidence>
<name>A0A1S3I2B5_LINAN</name>
<dbReference type="GO" id="GO:0044325">
    <property type="term" value="F:transmembrane transporter binding"/>
    <property type="evidence" value="ECO:0007669"/>
    <property type="project" value="TreeGrafter"/>
</dbReference>
<dbReference type="GO" id="GO:1901379">
    <property type="term" value="P:regulation of potassium ion transmembrane transport"/>
    <property type="evidence" value="ECO:0007669"/>
    <property type="project" value="TreeGrafter"/>
</dbReference>
<keyword evidence="6" id="KW-0407">Ion channel</keyword>
<evidence type="ECO:0000259" key="4">
    <source>
        <dbReference type="Pfam" id="PF00248"/>
    </source>
</evidence>
<dbReference type="GeneID" id="106160354"/>
<protein>
    <submittedName>
        <fullName evidence="6">Voltage-gated potassium channel subunit beta-2</fullName>
    </submittedName>
</protein>
<dbReference type="PANTHER" id="PTHR43150">
    <property type="entry name" value="HYPERKINETIC, ISOFORM M"/>
    <property type="match status" value="1"/>
</dbReference>
<dbReference type="InterPro" id="IPR023210">
    <property type="entry name" value="NADP_OxRdtase_dom"/>
</dbReference>
<dbReference type="InParanoid" id="A0A1S3I2B5"/>
<evidence type="ECO:0000313" key="6">
    <source>
        <dbReference type="RefSeq" id="XP_013392388.1"/>
    </source>
</evidence>
<dbReference type="AlphaFoldDB" id="A0A1S3I2B5"/>
<dbReference type="GO" id="GO:0016491">
    <property type="term" value="F:oxidoreductase activity"/>
    <property type="evidence" value="ECO:0007669"/>
    <property type="project" value="UniProtKB-KW"/>
</dbReference>
<dbReference type="GO" id="GO:0015459">
    <property type="term" value="F:potassium channel regulator activity"/>
    <property type="evidence" value="ECO:0007669"/>
    <property type="project" value="TreeGrafter"/>
</dbReference>
<comment type="similarity">
    <text evidence="1">Belongs to the shaker potassium channel beta subunit family.</text>
</comment>
<feature type="domain" description="NADP-dependent oxidoreductase" evidence="4">
    <location>
        <begin position="176"/>
        <end position="363"/>
    </location>
</feature>
<accession>A0A1S3I2B5</accession>
<dbReference type="PANTHER" id="PTHR43150:SF2">
    <property type="entry name" value="HYPERKINETIC, ISOFORM M"/>
    <property type="match status" value="1"/>
</dbReference>
<keyword evidence="5" id="KW-1185">Reference proteome</keyword>
<dbReference type="PRINTS" id="PR01577">
    <property type="entry name" value="KCNABCHANNEL"/>
</dbReference>
<feature type="domain" description="NADP-dependent oxidoreductase" evidence="4">
    <location>
        <begin position="42"/>
        <end position="95"/>
    </location>
</feature>
<feature type="domain" description="NADP-dependent oxidoreductase" evidence="4">
    <location>
        <begin position="97"/>
        <end position="139"/>
    </location>
</feature>
<keyword evidence="2" id="KW-0521">NADP</keyword>
<dbReference type="STRING" id="7574.A0A1S3I2B5"/>
<reference evidence="6" key="1">
    <citation type="submission" date="2025-08" db="UniProtKB">
        <authorList>
            <consortium name="RefSeq"/>
        </authorList>
    </citation>
    <scope>IDENTIFICATION</scope>
    <source>
        <tissue evidence="6">Gonads</tissue>
    </source>
</reference>
<keyword evidence="6" id="KW-0406">Ion transport</keyword>
<dbReference type="Proteomes" id="UP000085678">
    <property type="component" value="Unplaced"/>
</dbReference>
<evidence type="ECO:0000256" key="3">
    <source>
        <dbReference type="ARBA" id="ARBA00023002"/>
    </source>
</evidence>
<dbReference type="GO" id="GO:0008076">
    <property type="term" value="C:voltage-gated potassium channel complex"/>
    <property type="evidence" value="ECO:0007669"/>
    <property type="project" value="TreeGrafter"/>
</dbReference>
<dbReference type="Gene3D" id="3.20.20.100">
    <property type="entry name" value="NADP-dependent oxidoreductase domain"/>
    <property type="match status" value="3"/>
</dbReference>
<dbReference type="OrthoDB" id="1720422at2759"/>
<dbReference type="GO" id="GO:0034220">
    <property type="term" value="P:monoatomic ion transmembrane transport"/>
    <property type="evidence" value="ECO:0007669"/>
    <property type="project" value="UniProtKB-KW"/>
</dbReference>
<keyword evidence="6" id="KW-0813">Transport</keyword>
<proteinExistence type="inferred from homology"/>
<dbReference type="InterPro" id="IPR036812">
    <property type="entry name" value="NAD(P)_OxRdtase_dom_sf"/>
</dbReference>